<dbReference type="AlphaFoldDB" id="A0A9D4WDV0"/>
<gene>
    <name evidence="1" type="ORF">KIW84_065017</name>
</gene>
<name>A0A9D4WDV0_PEA</name>
<evidence type="ECO:0000313" key="1">
    <source>
        <dbReference type="EMBL" id="KAI5399912.1"/>
    </source>
</evidence>
<evidence type="ECO:0000313" key="2">
    <source>
        <dbReference type="Proteomes" id="UP001058974"/>
    </source>
</evidence>
<proteinExistence type="predicted"/>
<dbReference type="Proteomes" id="UP001058974">
    <property type="component" value="Chromosome 6"/>
</dbReference>
<organism evidence="1 2">
    <name type="scientific">Pisum sativum</name>
    <name type="common">Garden pea</name>
    <name type="synonym">Lathyrus oleraceus</name>
    <dbReference type="NCBI Taxonomy" id="3888"/>
    <lineage>
        <taxon>Eukaryota</taxon>
        <taxon>Viridiplantae</taxon>
        <taxon>Streptophyta</taxon>
        <taxon>Embryophyta</taxon>
        <taxon>Tracheophyta</taxon>
        <taxon>Spermatophyta</taxon>
        <taxon>Magnoliopsida</taxon>
        <taxon>eudicotyledons</taxon>
        <taxon>Gunneridae</taxon>
        <taxon>Pentapetalae</taxon>
        <taxon>rosids</taxon>
        <taxon>fabids</taxon>
        <taxon>Fabales</taxon>
        <taxon>Fabaceae</taxon>
        <taxon>Papilionoideae</taxon>
        <taxon>50 kb inversion clade</taxon>
        <taxon>NPAAA clade</taxon>
        <taxon>Hologalegina</taxon>
        <taxon>IRL clade</taxon>
        <taxon>Fabeae</taxon>
        <taxon>Lathyrus</taxon>
    </lineage>
</organism>
<dbReference type="PANTHER" id="PTHR31485:SF33">
    <property type="entry name" value="PEPTIDYL SERINE ALPHA-GALACTOSYLTRANSFERASE"/>
    <property type="match status" value="1"/>
</dbReference>
<keyword evidence="2" id="KW-1185">Reference proteome</keyword>
<accession>A0A9D4WDV0</accession>
<dbReference type="Gramene" id="Psat06G0501700-T1">
    <property type="protein sequence ID" value="KAI5399912.1"/>
    <property type="gene ID" value="KIW84_065017"/>
</dbReference>
<sequence>MHLAPTFEVPSMSRHPKTGDWYPAINKPAGVIHWFKYSKDAINVDWVLILDTDMIIRGPILPWELVAALSPNTDTLCHDSLCVKIFIFWSVEILRLQESLSKYERTEDRSTPQVNLAHLLAARDQELRTISAEMNQMQPERERFTMTIA</sequence>
<dbReference type="InterPro" id="IPR044845">
    <property type="entry name" value="HPAT/SRGT1-like"/>
</dbReference>
<dbReference type="EMBL" id="JAMSHJ010000006">
    <property type="protein sequence ID" value="KAI5399912.1"/>
    <property type="molecule type" value="Genomic_DNA"/>
</dbReference>
<dbReference type="PANTHER" id="PTHR31485">
    <property type="entry name" value="PEPTIDYL SERINE ALPHA-GALACTOSYLTRANSFERASE"/>
    <property type="match status" value="1"/>
</dbReference>
<protein>
    <submittedName>
        <fullName evidence="1">Uncharacterized protein</fullName>
    </submittedName>
</protein>
<dbReference type="GO" id="GO:0016757">
    <property type="term" value="F:glycosyltransferase activity"/>
    <property type="evidence" value="ECO:0007669"/>
    <property type="project" value="InterPro"/>
</dbReference>
<reference evidence="1 2" key="1">
    <citation type="journal article" date="2022" name="Nat. Genet.">
        <title>Improved pea reference genome and pan-genome highlight genomic features and evolutionary characteristics.</title>
        <authorList>
            <person name="Yang T."/>
            <person name="Liu R."/>
            <person name="Luo Y."/>
            <person name="Hu S."/>
            <person name="Wang D."/>
            <person name="Wang C."/>
            <person name="Pandey M.K."/>
            <person name="Ge S."/>
            <person name="Xu Q."/>
            <person name="Li N."/>
            <person name="Li G."/>
            <person name="Huang Y."/>
            <person name="Saxena R.K."/>
            <person name="Ji Y."/>
            <person name="Li M."/>
            <person name="Yan X."/>
            <person name="He Y."/>
            <person name="Liu Y."/>
            <person name="Wang X."/>
            <person name="Xiang C."/>
            <person name="Varshney R.K."/>
            <person name="Ding H."/>
            <person name="Gao S."/>
            <person name="Zong X."/>
        </authorList>
    </citation>
    <scope>NUCLEOTIDE SEQUENCE [LARGE SCALE GENOMIC DNA]</scope>
    <source>
        <strain evidence="1 2">cv. Zhongwan 6</strain>
    </source>
</reference>
<comment type="caution">
    <text evidence="1">The sequence shown here is derived from an EMBL/GenBank/DDBJ whole genome shotgun (WGS) entry which is preliminary data.</text>
</comment>